<keyword evidence="2" id="KW-0472">Membrane</keyword>
<gene>
    <name evidence="4" type="ORF">Tci_015534</name>
</gene>
<feature type="chain" id="PRO_5026776088" evidence="3">
    <location>
        <begin position="19"/>
        <end position="535"/>
    </location>
</feature>
<proteinExistence type="predicted"/>
<name>A0A6L2K2J9_TANCI</name>
<evidence type="ECO:0000256" key="1">
    <source>
        <dbReference type="SAM" id="MobiDB-lite"/>
    </source>
</evidence>
<sequence length="535" mass="61764">MFQMMLSIKSWVSVLVRAATTASNLEAEQDSSNINKTQSKATPNESSNTLQSDEDSLKIDELMALCTTLQNSVLDLEKTTTTQRNEIASLKRSVKKLKKKNMSRTHKLKRLYKVGLMARVESSGNEESLSEDASKKERIDVIDADEEITLVSVQDEVVSNDADKEMFDVDILDGEEAKIDVDHQLTKRMQAQEQEELSIAEKATLFQQLLEKGRKYFAAKRAEEKRNKPPTKAQQRKIMVNTFEDFRTELVEGKEKRAPTELIQEITKKQKMEGDKETTKLKQFMEIISDEEEVAIDAIPLSIKSPKIVDWKIYKEGRKNYYQIMRADGKSQMYMVFSQMLKSFNKKYLEDLYKLVKAKYESTRPVEDLDLLLCGDLKSMFEPHVEDEIYMLVEKKYPLTPPTLSMIMLPFSMVMGLILLPRFRLYKISGHLESASKSTFTDNLIPAHKSYEYRDDSMVTNISIGSDILLYAGISSWAVLLWMSRHFSYWKNEKSKSVWVFADFTSVCFNRFSTGIGFWDCNTVFDCDDDTMFQY</sequence>
<comment type="caution">
    <text evidence="4">The sequence shown here is derived from an EMBL/GenBank/DDBJ whole genome shotgun (WGS) entry which is preliminary data.</text>
</comment>
<feature type="transmembrane region" description="Helical" evidence="2">
    <location>
        <begin position="468"/>
        <end position="487"/>
    </location>
</feature>
<keyword evidence="3" id="KW-0732">Signal</keyword>
<feature type="transmembrane region" description="Helical" evidence="2">
    <location>
        <begin position="399"/>
        <end position="420"/>
    </location>
</feature>
<organism evidence="4">
    <name type="scientific">Tanacetum cinerariifolium</name>
    <name type="common">Dalmatian daisy</name>
    <name type="synonym">Chrysanthemum cinerariifolium</name>
    <dbReference type="NCBI Taxonomy" id="118510"/>
    <lineage>
        <taxon>Eukaryota</taxon>
        <taxon>Viridiplantae</taxon>
        <taxon>Streptophyta</taxon>
        <taxon>Embryophyta</taxon>
        <taxon>Tracheophyta</taxon>
        <taxon>Spermatophyta</taxon>
        <taxon>Magnoliopsida</taxon>
        <taxon>eudicotyledons</taxon>
        <taxon>Gunneridae</taxon>
        <taxon>Pentapetalae</taxon>
        <taxon>asterids</taxon>
        <taxon>campanulids</taxon>
        <taxon>Asterales</taxon>
        <taxon>Asteraceae</taxon>
        <taxon>Asteroideae</taxon>
        <taxon>Anthemideae</taxon>
        <taxon>Anthemidinae</taxon>
        <taxon>Tanacetum</taxon>
    </lineage>
</organism>
<feature type="compositionally biased region" description="Polar residues" evidence="1">
    <location>
        <begin position="28"/>
        <end position="51"/>
    </location>
</feature>
<reference evidence="4" key="1">
    <citation type="journal article" date="2019" name="Sci. Rep.">
        <title>Draft genome of Tanacetum cinerariifolium, the natural source of mosquito coil.</title>
        <authorList>
            <person name="Yamashiro T."/>
            <person name="Shiraishi A."/>
            <person name="Satake H."/>
            <person name="Nakayama K."/>
        </authorList>
    </citation>
    <scope>NUCLEOTIDE SEQUENCE</scope>
</reference>
<dbReference type="AlphaFoldDB" id="A0A6L2K2J9"/>
<evidence type="ECO:0000256" key="2">
    <source>
        <dbReference type="SAM" id="Phobius"/>
    </source>
</evidence>
<protein>
    <submittedName>
        <fullName evidence="4">Uncharacterized protein</fullName>
    </submittedName>
</protein>
<feature type="region of interest" description="Disordered" evidence="1">
    <location>
        <begin position="28"/>
        <end position="53"/>
    </location>
</feature>
<keyword evidence="2" id="KW-1133">Transmembrane helix</keyword>
<keyword evidence="2" id="KW-0812">Transmembrane</keyword>
<accession>A0A6L2K2J9</accession>
<dbReference type="EMBL" id="BKCJ010001726">
    <property type="protein sequence ID" value="GEU43556.1"/>
    <property type="molecule type" value="Genomic_DNA"/>
</dbReference>
<evidence type="ECO:0000256" key="3">
    <source>
        <dbReference type="SAM" id="SignalP"/>
    </source>
</evidence>
<evidence type="ECO:0000313" key="4">
    <source>
        <dbReference type="EMBL" id="GEU43556.1"/>
    </source>
</evidence>
<feature type="signal peptide" evidence="3">
    <location>
        <begin position="1"/>
        <end position="18"/>
    </location>
</feature>